<dbReference type="InterPro" id="IPR051913">
    <property type="entry name" value="GH2_Domain-Containing"/>
</dbReference>
<dbReference type="InterPro" id="IPR006104">
    <property type="entry name" value="Glyco_hydro_2_N"/>
</dbReference>
<dbReference type="Pfam" id="PF02836">
    <property type="entry name" value="Glyco_hydro_2_C"/>
    <property type="match status" value="1"/>
</dbReference>
<dbReference type="SUPFAM" id="SSF49303">
    <property type="entry name" value="beta-Galactosidase/glucuronidase domain"/>
    <property type="match status" value="1"/>
</dbReference>
<dbReference type="STRING" id="211114.SAMN04489726_0443"/>
<evidence type="ECO:0000256" key="3">
    <source>
        <dbReference type="ARBA" id="ARBA00023295"/>
    </source>
</evidence>
<feature type="domain" description="Glycoside hydrolase family 2 immunoglobulin-like beta-sandwich" evidence="4">
    <location>
        <begin position="185"/>
        <end position="291"/>
    </location>
</feature>
<organism evidence="7 8">
    <name type="scientific">Allokutzneria albata</name>
    <name type="common">Kibdelosporangium albatum</name>
    <dbReference type="NCBI Taxonomy" id="211114"/>
    <lineage>
        <taxon>Bacteria</taxon>
        <taxon>Bacillati</taxon>
        <taxon>Actinomycetota</taxon>
        <taxon>Actinomycetes</taxon>
        <taxon>Pseudonocardiales</taxon>
        <taxon>Pseudonocardiaceae</taxon>
        <taxon>Allokutzneria</taxon>
    </lineage>
</organism>
<evidence type="ECO:0000259" key="5">
    <source>
        <dbReference type="Pfam" id="PF02836"/>
    </source>
</evidence>
<evidence type="ECO:0000259" key="6">
    <source>
        <dbReference type="Pfam" id="PF02837"/>
    </source>
</evidence>
<dbReference type="SUPFAM" id="SSF51445">
    <property type="entry name" value="(Trans)glycosidases"/>
    <property type="match status" value="1"/>
</dbReference>
<evidence type="ECO:0000259" key="4">
    <source>
        <dbReference type="Pfam" id="PF00703"/>
    </source>
</evidence>
<evidence type="ECO:0000256" key="1">
    <source>
        <dbReference type="ARBA" id="ARBA00007401"/>
    </source>
</evidence>
<dbReference type="GO" id="GO:0004553">
    <property type="term" value="F:hydrolase activity, hydrolyzing O-glycosyl compounds"/>
    <property type="evidence" value="ECO:0007669"/>
    <property type="project" value="InterPro"/>
</dbReference>
<dbReference type="InterPro" id="IPR013783">
    <property type="entry name" value="Ig-like_fold"/>
</dbReference>
<name>A0A1G9RGL2_ALLAB</name>
<accession>A0A1G9RGL2</accession>
<dbReference type="AlphaFoldDB" id="A0A1G9RGL2"/>
<evidence type="ECO:0000313" key="7">
    <source>
        <dbReference type="EMBL" id="SDM22200.1"/>
    </source>
</evidence>
<dbReference type="GO" id="GO:0005975">
    <property type="term" value="P:carbohydrate metabolic process"/>
    <property type="evidence" value="ECO:0007669"/>
    <property type="project" value="InterPro"/>
</dbReference>
<proteinExistence type="inferred from homology"/>
<dbReference type="Proteomes" id="UP000183376">
    <property type="component" value="Chromosome I"/>
</dbReference>
<evidence type="ECO:0000256" key="2">
    <source>
        <dbReference type="ARBA" id="ARBA00022801"/>
    </source>
</evidence>
<dbReference type="SUPFAM" id="SSF49785">
    <property type="entry name" value="Galactose-binding domain-like"/>
    <property type="match status" value="1"/>
</dbReference>
<dbReference type="eggNOG" id="COG3250">
    <property type="taxonomic scope" value="Bacteria"/>
</dbReference>
<feature type="domain" description="Glycosyl hydrolases family 2 sugar binding" evidence="6">
    <location>
        <begin position="18"/>
        <end position="138"/>
    </location>
</feature>
<keyword evidence="8" id="KW-1185">Reference proteome</keyword>
<evidence type="ECO:0000313" key="8">
    <source>
        <dbReference type="Proteomes" id="UP000183376"/>
    </source>
</evidence>
<dbReference type="InterPro" id="IPR006103">
    <property type="entry name" value="Glyco_hydro_2_cat"/>
</dbReference>
<gene>
    <name evidence="7" type="ORF">SAMN04489726_0443</name>
</gene>
<dbReference type="Pfam" id="PF00703">
    <property type="entry name" value="Glyco_hydro_2"/>
    <property type="match status" value="1"/>
</dbReference>
<dbReference type="Pfam" id="PF02837">
    <property type="entry name" value="Glyco_hydro_2_N"/>
    <property type="match status" value="1"/>
</dbReference>
<dbReference type="InterPro" id="IPR008979">
    <property type="entry name" value="Galactose-bd-like_sf"/>
</dbReference>
<dbReference type="InterPro" id="IPR006102">
    <property type="entry name" value="Ig-like_GH2"/>
</dbReference>
<dbReference type="Gene3D" id="3.20.20.80">
    <property type="entry name" value="Glycosidases"/>
    <property type="match status" value="1"/>
</dbReference>
<comment type="similarity">
    <text evidence="1">Belongs to the glycosyl hydrolase 2 family.</text>
</comment>
<dbReference type="InterPro" id="IPR017853">
    <property type="entry name" value="GH"/>
</dbReference>
<dbReference type="PANTHER" id="PTHR42732">
    <property type="entry name" value="BETA-GALACTOSIDASE"/>
    <property type="match status" value="1"/>
</dbReference>
<dbReference type="Gene3D" id="2.60.120.260">
    <property type="entry name" value="Galactose-binding domain-like"/>
    <property type="match status" value="1"/>
</dbReference>
<dbReference type="PANTHER" id="PTHR42732:SF3">
    <property type="entry name" value="HYDROLASE"/>
    <property type="match status" value="1"/>
</dbReference>
<dbReference type="Gene3D" id="2.60.40.10">
    <property type="entry name" value="Immunoglobulins"/>
    <property type="match status" value="1"/>
</dbReference>
<sequence length="617" mass="69573">MDELHPRPRMVREHWIDLCGPWRFGYDDADQGLAEGWQHTETGFDRDILVPYPPESERSGVHDPSPHTIVWYRRTFTISELGEDFAGRRLLLHLGAVDYHARVWVNGALVAEHVGGHTPITADITDALDHDADEQVIVVRAQDEAEDPTQTRGKQDWLPEPHAIWYHRTTGIWQPVWLEPVPANHLSEIQWTPDLTQARVRLEAAVAGPPATPLYLRVRLWCGAQLLAEESHRVLDQVSVRDIAIPAARHGQHLHALMWSPESPNLIDAELTLLDADGAVVDEVHSYFGYRSVDTADGRFLLNGRPYFLRMVLEQGYWPQSHLAAPDGEALRREVELIKELGFNGARIHQKVEDPRFLYWCDRLGLLVWGEMADAYQFSTATVERMTREWIEVLRRDRSHPCVVAWVPLNESWGVPQIAERADQRHFATALYHLTKSIDPTRPVIANDGWEHTVSDIWGVHDYAPSGASLRERYSDPEAIRRALGEGRPGGLRVLLDDRLNEGQPVMLTEFGGLSYVPAKGDNWFGYSTVDSPEALLERLEDLVGALLASDRLAGFCYTQLTDTEQETNGLLTAAREPKVDPALVRALLTRPARAIPTEEVSAHRAEAERAARGDSA</sequence>
<keyword evidence="2 7" id="KW-0378">Hydrolase</keyword>
<dbReference type="RefSeq" id="WP_231950590.1">
    <property type="nucleotide sequence ID" value="NZ_JOEF01000006.1"/>
</dbReference>
<dbReference type="EMBL" id="LT629701">
    <property type="protein sequence ID" value="SDM22200.1"/>
    <property type="molecule type" value="Genomic_DNA"/>
</dbReference>
<feature type="domain" description="Glycoside hydrolase family 2 catalytic" evidence="5">
    <location>
        <begin position="296"/>
        <end position="458"/>
    </location>
</feature>
<reference evidence="7 8" key="1">
    <citation type="submission" date="2016-10" db="EMBL/GenBank/DDBJ databases">
        <authorList>
            <person name="de Groot N.N."/>
        </authorList>
    </citation>
    <scope>NUCLEOTIDE SEQUENCE [LARGE SCALE GENOMIC DNA]</scope>
    <source>
        <strain evidence="7 8">DSM 44149</strain>
    </source>
</reference>
<keyword evidence="3" id="KW-0326">Glycosidase</keyword>
<dbReference type="InterPro" id="IPR036156">
    <property type="entry name" value="Beta-gal/glucu_dom_sf"/>
</dbReference>
<protein>
    <submittedName>
        <fullName evidence="7">Glycosyl hydrolases family 2</fullName>
    </submittedName>
</protein>